<keyword evidence="5" id="KW-1185">Reference proteome</keyword>
<evidence type="ECO:0000256" key="1">
    <source>
        <dbReference type="SAM" id="Coils"/>
    </source>
</evidence>
<dbReference type="InParanoid" id="M7XCC3"/>
<reference evidence="4" key="1">
    <citation type="submission" date="2013-01" db="EMBL/GenBank/DDBJ databases">
        <title>Genome assembly of Mariniradius saccharolyticus AK6.</title>
        <authorList>
            <person name="Vaidya B."/>
            <person name="Khatri I."/>
            <person name="Tanuku N.R.S."/>
            <person name="Subramanian S."/>
            <person name="Pinnaka A."/>
        </authorList>
    </citation>
    <scope>NUCLEOTIDE SEQUENCE [LARGE SCALE GENOMIC DNA]</scope>
    <source>
        <strain evidence="4">AK6</strain>
    </source>
</reference>
<name>M7XCC3_9BACT</name>
<dbReference type="Pfam" id="PF18925">
    <property type="entry name" value="DUF5675"/>
    <property type="match status" value="1"/>
</dbReference>
<proteinExistence type="predicted"/>
<dbReference type="EMBL" id="AMZY02000013">
    <property type="protein sequence ID" value="EMS32519.1"/>
    <property type="molecule type" value="Genomic_DNA"/>
</dbReference>
<dbReference type="AlphaFoldDB" id="M7XCC3"/>
<sequence>MIPSITGFWISMKNFAALLVIALLAVVVLIFVTNPDLLGKIWLYLIGFIGYILALADKGIKSIGKAFKGESGKQVESIPASAPAKVLPIQGTTTVSETEKSELQQKIHELENQLQQAGDKLGEPLGKATLTLLRYMDDGETTLGMFFLRNKFFAYALEDTHRDEKIKGKTRIPEGLYEVGFSPVNPADSRITRDYQAKYNWFTKHIHLRNVPGYEGIYIHIGNTHEHTDGCILIADGINVDVKMALKYSEKAYERFYRIVSALLESHEQVTIQVLNENWFERSKLIKT</sequence>
<evidence type="ECO:0000313" key="4">
    <source>
        <dbReference type="EMBL" id="EMS32519.1"/>
    </source>
</evidence>
<dbReference type="InterPro" id="IPR043732">
    <property type="entry name" value="DUF5675"/>
</dbReference>
<keyword evidence="2" id="KW-1133">Transmembrane helix</keyword>
<gene>
    <name evidence="4" type="ORF">C943_01246</name>
</gene>
<protein>
    <recommendedName>
        <fullName evidence="3">DUF5675 domain-containing protein</fullName>
    </recommendedName>
</protein>
<dbReference type="eggNOG" id="ENOG5032UUQ">
    <property type="taxonomic scope" value="Bacteria"/>
</dbReference>
<accession>M7XCC3</accession>
<feature type="domain" description="DUF5675" evidence="3">
    <location>
        <begin position="131"/>
        <end position="260"/>
    </location>
</feature>
<feature type="coiled-coil region" evidence="1">
    <location>
        <begin position="93"/>
        <end position="120"/>
    </location>
</feature>
<keyword evidence="2" id="KW-0812">Transmembrane</keyword>
<feature type="transmembrane region" description="Helical" evidence="2">
    <location>
        <begin position="12"/>
        <end position="31"/>
    </location>
</feature>
<evidence type="ECO:0000256" key="2">
    <source>
        <dbReference type="SAM" id="Phobius"/>
    </source>
</evidence>
<dbReference type="STRING" id="1239962.C943_01246"/>
<keyword evidence="2" id="KW-0472">Membrane</keyword>
<evidence type="ECO:0000313" key="5">
    <source>
        <dbReference type="Proteomes" id="UP000010953"/>
    </source>
</evidence>
<feature type="transmembrane region" description="Helical" evidence="2">
    <location>
        <begin position="37"/>
        <end position="56"/>
    </location>
</feature>
<evidence type="ECO:0000259" key="3">
    <source>
        <dbReference type="Pfam" id="PF18925"/>
    </source>
</evidence>
<dbReference type="Proteomes" id="UP000010953">
    <property type="component" value="Unassembled WGS sequence"/>
</dbReference>
<keyword evidence="1" id="KW-0175">Coiled coil</keyword>
<organism evidence="4 5">
    <name type="scientific">Mariniradius saccharolyticus AK6</name>
    <dbReference type="NCBI Taxonomy" id="1239962"/>
    <lineage>
        <taxon>Bacteria</taxon>
        <taxon>Pseudomonadati</taxon>
        <taxon>Bacteroidota</taxon>
        <taxon>Cytophagia</taxon>
        <taxon>Cytophagales</taxon>
        <taxon>Cyclobacteriaceae</taxon>
        <taxon>Mariniradius</taxon>
    </lineage>
</organism>
<comment type="caution">
    <text evidence="4">The sequence shown here is derived from an EMBL/GenBank/DDBJ whole genome shotgun (WGS) entry which is preliminary data.</text>
</comment>